<dbReference type="InterPro" id="IPR008969">
    <property type="entry name" value="CarboxyPept-like_regulatory"/>
</dbReference>
<protein>
    <submittedName>
        <fullName evidence="1">Carboxypeptidase regulatory-like domain-containing protein</fullName>
    </submittedName>
</protein>
<dbReference type="KEGG" id="mrub:DEO27_007360"/>
<reference evidence="1" key="1">
    <citation type="submission" date="2019-08" db="EMBL/GenBank/DDBJ databases">
        <title>Comparative genome analysis confer to the adaptation heavy metal polluted environment.</title>
        <authorList>
            <person name="Li Y."/>
        </authorList>
    </citation>
    <scope>NUCLEOTIDE SEQUENCE [LARGE SCALE GENOMIC DNA]</scope>
    <source>
        <strain evidence="1">P1</strain>
    </source>
</reference>
<name>A0A5C1HVL0_9SPHI</name>
<sequence>MPKSLFLHVFNYLLCFVLGLLSSVQLFAQESPRAFINKVMSTADTFARGKAIEKIYLQTNKPNYEVGDTLWFKGYLLEEPTLHAAAKSGILYVELSNDSNRVIKRVMMPLFGGLAFGNIALSEKEILQGGYFLRAYTNWMRNFGESYVFKKHFYIGNAVSNAWLVNYMASTQKSADKEKVQLNLRVTKFDTFPVGVREMQLRLTDGKRTLLKNNVSTDLDGIIAANFDLPEKANAANLSITMQDLRKGEDNRRLVMPLILNRPDHIDLQFMPEGGELVAGLPARIAFKALNEDGYGVNISGKIYNSKQQEMAAFIAAHKGMGVFNLLPQQDEIYTAKIKLPDGSFKTFALPAVKSSGITLQVNSPLNTDSVEVLLNATPDVIAAGNVYYLLGQTHGLVAYGASLHFKNGGVRLQAGRNLFPNGILRFLLIGADKKLLNERKVFIDHNDNLKIGVSSNNTIYAQRDSVIVDIEVKGVSGNPVQGSFSMAVTDNAQVKTDSVANGTIKSYMLLTSDLKGTIEEPGYYDAAGKDARKWQHLDQLLLTQGWVGYDWKELRAPATSPVYTAEKQFLITGHVTNMFNKPVANSGVTLFSKKPMIVTDTVTNKQGEFIFKDIFPADTAVFFIQARNKKGKSFNVGIEMDEFKPPVFAAVNDRATPWFLNIDTNSMLRVKKQLSLKDEMTKITGGNVLKEVVVKDKRIIKDSKNLNGPGEADLIIDEETLQKASRTSLGDLITKNVKGFNLYTDKTGLSYYRLNTMALHLIIDGMDIEFFKPETLSPYLYFKEYLDYYDAEEIKGIEVMKSMRNTFSYTRRYIKNPMAEPDENAFIEITTRGGRGPFVKKAVGTYVYRPMSFSMPVQFYAPKYKPASTADMTDIRSTVHWAPHIVTDKEGKARVSFYTADNPGDYTYIIEGTDLEGSFGVKRGTLTVKKSNLNQ</sequence>
<organism evidence="1 2">
    <name type="scientific">Mucilaginibacter rubeus</name>
    <dbReference type="NCBI Taxonomy" id="2027860"/>
    <lineage>
        <taxon>Bacteria</taxon>
        <taxon>Pseudomonadati</taxon>
        <taxon>Bacteroidota</taxon>
        <taxon>Sphingobacteriia</taxon>
        <taxon>Sphingobacteriales</taxon>
        <taxon>Sphingobacteriaceae</taxon>
        <taxon>Mucilaginibacter</taxon>
    </lineage>
</organism>
<keyword evidence="2" id="KW-1185">Reference proteome</keyword>
<evidence type="ECO:0000313" key="1">
    <source>
        <dbReference type="EMBL" id="QEM09844.1"/>
    </source>
</evidence>
<dbReference type="RefSeq" id="WP_112571647.1">
    <property type="nucleotide sequence ID" value="NZ_CP043450.1"/>
</dbReference>
<dbReference type="SUPFAM" id="SSF49464">
    <property type="entry name" value="Carboxypeptidase regulatory domain-like"/>
    <property type="match status" value="1"/>
</dbReference>
<gene>
    <name evidence="1" type="ORF">DEO27_007360</name>
</gene>
<evidence type="ECO:0000313" key="2">
    <source>
        <dbReference type="Proteomes" id="UP000251402"/>
    </source>
</evidence>
<dbReference type="Proteomes" id="UP000251402">
    <property type="component" value="Chromosome"/>
</dbReference>
<dbReference type="Gene3D" id="2.60.40.1930">
    <property type="match status" value="1"/>
</dbReference>
<proteinExistence type="predicted"/>
<accession>A0A5C1HVL0</accession>
<dbReference type="AlphaFoldDB" id="A0A5C1HVL0"/>
<dbReference type="GO" id="GO:0004180">
    <property type="term" value="F:carboxypeptidase activity"/>
    <property type="evidence" value="ECO:0007669"/>
    <property type="project" value="UniProtKB-KW"/>
</dbReference>
<dbReference type="EMBL" id="CP043450">
    <property type="protein sequence ID" value="QEM09844.1"/>
    <property type="molecule type" value="Genomic_DNA"/>
</dbReference>
<dbReference type="OrthoDB" id="609485at2"/>